<keyword evidence="2" id="KW-0812">Transmembrane</keyword>
<keyword evidence="2" id="KW-0472">Membrane</keyword>
<protein>
    <recommendedName>
        <fullName evidence="3">DUF218 domain-containing protein</fullName>
    </recommendedName>
</protein>
<gene>
    <name evidence="4" type="ORF">GCM10020366_04300</name>
</gene>
<dbReference type="Pfam" id="PF02698">
    <property type="entry name" value="DUF218"/>
    <property type="match status" value="1"/>
</dbReference>
<proteinExistence type="predicted"/>
<dbReference type="Gene3D" id="3.40.50.620">
    <property type="entry name" value="HUPs"/>
    <property type="match status" value="1"/>
</dbReference>
<evidence type="ECO:0000256" key="2">
    <source>
        <dbReference type="SAM" id="Phobius"/>
    </source>
</evidence>
<feature type="transmembrane region" description="Helical" evidence="2">
    <location>
        <begin position="54"/>
        <end position="77"/>
    </location>
</feature>
<dbReference type="PANTHER" id="PTHR30336:SF4">
    <property type="entry name" value="ENVELOPE BIOGENESIS FACTOR ELYC"/>
    <property type="match status" value="1"/>
</dbReference>
<evidence type="ECO:0000313" key="4">
    <source>
        <dbReference type="EMBL" id="GAA3352910.1"/>
    </source>
</evidence>
<feature type="transmembrane region" description="Helical" evidence="2">
    <location>
        <begin position="131"/>
        <end position="152"/>
    </location>
</feature>
<dbReference type="PANTHER" id="PTHR30336">
    <property type="entry name" value="INNER MEMBRANE PROTEIN, PROBABLE PERMEASE"/>
    <property type="match status" value="1"/>
</dbReference>
<reference evidence="5" key="1">
    <citation type="journal article" date="2019" name="Int. J. Syst. Evol. Microbiol.">
        <title>The Global Catalogue of Microorganisms (GCM) 10K type strain sequencing project: providing services to taxonomists for standard genome sequencing and annotation.</title>
        <authorList>
            <consortium name="The Broad Institute Genomics Platform"/>
            <consortium name="The Broad Institute Genome Sequencing Center for Infectious Disease"/>
            <person name="Wu L."/>
            <person name="Ma J."/>
        </authorList>
    </citation>
    <scope>NUCLEOTIDE SEQUENCE [LARGE SCALE GENOMIC DNA]</scope>
    <source>
        <strain evidence="5">JCM 9687</strain>
    </source>
</reference>
<dbReference type="InterPro" id="IPR003848">
    <property type="entry name" value="DUF218"/>
</dbReference>
<organism evidence="4 5">
    <name type="scientific">Saccharopolyspora gregorii</name>
    <dbReference type="NCBI Taxonomy" id="33914"/>
    <lineage>
        <taxon>Bacteria</taxon>
        <taxon>Bacillati</taxon>
        <taxon>Actinomycetota</taxon>
        <taxon>Actinomycetes</taxon>
        <taxon>Pseudonocardiales</taxon>
        <taxon>Pseudonocardiaceae</taxon>
        <taxon>Saccharopolyspora</taxon>
    </lineage>
</organism>
<feature type="region of interest" description="Disordered" evidence="1">
    <location>
        <begin position="437"/>
        <end position="475"/>
    </location>
</feature>
<keyword evidence="5" id="KW-1185">Reference proteome</keyword>
<name>A0ABP6RLL7_9PSEU</name>
<feature type="domain" description="DUF218" evidence="3">
    <location>
        <begin position="159"/>
        <end position="302"/>
    </location>
</feature>
<comment type="caution">
    <text evidence="4">The sequence shown here is derived from an EMBL/GenBank/DDBJ whole genome shotgun (WGS) entry which is preliminary data.</text>
</comment>
<evidence type="ECO:0000313" key="5">
    <source>
        <dbReference type="Proteomes" id="UP001500483"/>
    </source>
</evidence>
<dbReference type="Proteomes" id="UP001500483">
    <property type="component" value="Unassembled WGS sequence"/>
</dbReference>
<dbReference type="InterPro" id="IPR014729">
    <property type="entry name" value="Rossmann-like_a/b/a_fold"/>
</dbReference>
<dbReference type="CDD" id="cd06259">
    <property type="entry name" value="YdcF-like"/>
    <property type="match status" value="1"/>
</dbReference>
<dbReference type="EMBL" id="BAAAYK010000009">
    <property type="protein sequence ID" value="GAA3352910.1"/>
    <property type="molecule type" value="Genomic_DNA"/>
</dbReference>
<dbReference type="InterPro" id="IPR051599">
    <property type="entry name" value="Cell_Envelope_Assoc"/>
</dbReference>
<feature type="compositionally biased region" description="Basic residues" evidence="1">
    <location>
        <begin position="463"/>
        <end position="475"/>
    </location>
</feature>
<feature type="transmembrane region" description="Helical" evidence="2">
    <location>
        <begin position="29"/>
        <end position="47"/>
    </location>
</feature>
<keyword evidence="2" id="KW-1133">Transmembrane helix</keyword>
<evidence type="ECO:0000256" key="1">
    <source>
        <dbReference type="SAM" id="MobiDB-lite"/>
    </source>
</evidence>
<evidence type="ECO:0000259" key="3">
    <source>
        <dbReference type="Pfam" id="PF02698"/>
    </source>
</evidence>
<feature type="region of interest" description="Disordered" evidence="1">
    <location>
        <begin position="322"/>
        <end position="372"/>
    </location>
</feature>
<feature type="transmembrane region" description="Helical" evidence="2">
    <location>
        <begin position="97"/>
        <end position="119"/>
    </location>
</feature>
<accession>A0ABP6RLL7</accession>
<dbReference type="RefSeq" id="WP_344923887.1">
    <property type="nucleotide sequence ID" value="NZ_BAAAYK010000009.1"/>
</dbReference>
<sequence length="475" mass="51047">MLFLIPAAVLFVVFGIGFAYERRLVRNGVYLFLACLFLVGGLLMWLATYSESAAAVVLIVLALLIPLTTLALAVFLVLNGVTMLRREGRRLANVLSLAAGVGIIGFVVLRGIAGTIGWAPLEVTMDATGKVIGYVSVLFACFLLYSLVYGAFPHRRRVDFIVVLGSGLIGSRVPPLLASRLDKGLAEFRAQQEKGREPVLVTSGGQGPGEDVPEARAMADHLIANGAPPERILVEDRSRSTEENLRFSAAIMREHRPEHRALVVTNNFHVMRAARIARKEGVNAQVIGSPTARYFWPSATIREFVAVFLAHRVVNFGCAGCSSSAPCSPRSETRNGAVRPRAPPRHGNRASFRSAVPGTGAARTSGPSARRTVAAAAGAPNRIATRHAPLPLTRCSRRSCDAQRRSRPRRGAVVPRTSHRIGALLLLTALVAGCSAGPSQRPAVAYRDAEQPVAPRPAPPDRHRCRGSARPRAAR</sequence>